<dbReference type="Proteomes" id="UP001202922">
    <property type="component" value="Unassembled WGS sequence"/>
</dbReference>
<dbReference type="SMART" id="SM00382">
    <property type="entry name" value="AAA"/>
    <property type="match status" value="1"/>
</dbReference>
<dbReference type="InterPro" id="IPR003439">
    <property type="entry name" value="ABC_transporter-like_ATP-bd"/>
</dbReference>
<keyword evidence="1" id="KW-0547">Nucleotide-binding</keyword>
<dbReference type="RefSeq" id="WP_241054487.1">
    <property type="nucleotide sequence ID" value="NZ_JAKZBV010000001.1"/>
</dbReference>
<keyword evidence="5" id="KW-1185">Reference proteome</keyword>
<comment type="caution">
    <text evidence="4">The sequence shown here is derived from an EMBL/GenBank/DDBJ whole genome shotgun (WGS) entry which is preliminary data.</text>
</comment>
<dbReference type="InterPro" id="IPR003593">
    <property type="entry name" value="AAA+_ATPase"/>
</dbReference>
<dbReference type="PROSITE" id="PS00211">
    <property type="entry name" value="ABC_TRANSPORTER_1"/>
    <property type="match status" value="1"/>
</dbReference>
<dbReference type="Gene3D" id="3.40.50.300">
    <property type="entry name" value="P-loop containing nucleotide triphosphate hydrolases"/>
    <property type="match status" value="1"/>
</dbReference>
<evidence type="ECO:0000256" key="2">
    <source>
        <dbReference type="ARBA" id="ARBA00022840"/>
    </source>
</evidence>
<dbReference type="PROSITE" id="PS50893">
    <property type="entry name" value="ABC_TRANSPORTER_2"/>
    <property type="match status" value="1"/>
</dbReference>
<sequence length="265" mass="28084">MSRTPSHASAPPPAVEAESLLVRLRHTEVLHGLTFSVPSGRVTGLLGPSGSGKSTLMRAIVGVQRIASGTLTVLDSKAGAAALRPLIGYMTQDAAVYSDITVLDNVRYFASLHGRSRAEAREAVTAVGLSGFEKRKAANLSGGQFSRVSLACTLVGHPKLLVLDEPTVGLDPVLRVDLWERFRALADAGTTLLVSSHVMEEASRCDSLLLLRDGHLLGQLTPDELRERGRSQDLEQAFLGIIQTSASGKEIAQAKERASAKEGAA</sequence>
<dbReference type="GO" id="GO:0005524">
    <property type="term" value="F:ATP binding"/>
    <property type="evidence" value="ECO:0007669"/>
    <property type="project" value="UniProtKB-KW"/>
</dbReference>
<feature type="domain" description="ABC transporter" evidence="3">
    <location>
        <begin position="15"/>
        <end position="238"/>
    </location>
</feature>
<dbReference type="Pfam" id="PF00005">
    <property type="entry name" value="ABC_tran"/>
    <property type="match status" value="1"/>
</dbReference>
<dbReference type="SUPFAM" id="SSF52540">
    <property type="entry name" value="P-loop containing nucleoside triphosphate hydrolases"/>
    <property type="match status" value="1"/>
</dbReference>
<protein>
    <submittedName>
        <fullName evidence="4">ABC transporter ATP-binding protein</fullName>
    </submittedName>
</protein>
<proteinExistence type="predicted"/>
<reference evidence="4 5" key="1">
    <citation type="submission" date="2022-03" db="EMBL/GenBank/DDBJ databases">
        <title>Sinomonas sp. isolated from a soil.</title>
        <authorList>
            <person name="Han J."/>
            <person name="Kim D.-U."/>
        </authorList>
    </citation>
    <scope>NUCLEOTIDE SEQUENCE [LARGE SCALE GENOMIC DNA]</scope>
    <source>
        <strain evidence="4 5">5-5</strain>
    </source>
</reference>
<evidence type="ECO:0000313" key="5">
    <source>
        <dbReference type="Proteomes" id="UP001202922"/>
    </source>
</evidence>
<dbReference type="InterPro" id="IPR027417">
    <property type="entry name" value="P-loop_NTPase"/>
</dbReference>
<dbReference type="CDD" id="cd03230">
    <property type="entry name" value="ABC_DR_subfamily_A"/>
    <property type="match status" value="1"/>
</dbReference>
<evidence type="ECO:0000313" key="4">
    <source>
        <dbReference type="EMBL" id="MCH6470944.1"/>
    </source>
</evidence>
<evidence type="ECO:0000256" key="1">
    <source>
        <dbReference type="ARBA" id="ARBA00022741"/>
    </source>
</evidence>
<dbReference type="PANTHER" id="PTHR43038">
    <property type="entry name" value="ATP-BINDING CASSETTE, SUB-FAMILY H, MEMBER 1"/>
    <property type="match status" value="1"/>
</dbReference>
<dbReference type="EMBL" id="JAKZBV010000001">
    <property type="protein sequence ID" value="MCH6470944.1"/>
    <property type="molecule type" value="Genomic_DNA"/>
</dbReference>
<evidence type="ECO:0000259" key="3">
    <source>
        <dbReference type="PROSITE" id="PS50893"/>
    </source>
</evidence>
<gene>
    <name evidence="4" type="ORF">L0M17_13320</name>
</gene>
<accession>A0ABS9U2M6</accession>
<organism evidence="4 5">
    <name type="scientific">Sinomonas terrae</name>
    <dbReference type="NCBI Taxonomy" id="2908838"/>
    <lineage>
        <taxon>Bacteria</taxon>
        <taxon>Bacillati</taxon>
        <taxon>Actinomycetota</taxon>
        <taxon>Actinomycetes</taxon>
        <taxon>Micrococcales</taxon>
        <taxon>Micrococcaceae</taxon>
        <taxon>Sinomonas</taxon>
    </lineage>
</organism>
<name>A0ABS9U2M6_9MICC</name>
<dbReference type="PANTHER" id="PTHR43038:SF3">
    <property type="entry name" value="ABC TRANSPORTER G FAMILY MEMBER 20 ISOFORM X1"/>
    <property type="match status" value="1"/>
</dbReference>
<dbReference type="InterPro" id="IPR017871">
    <property type="entry name" value="ABC_transporter-like_CS"/>
</dbReference>
<keyword evidence="2 4" id="KW-0067">ATP-binding</keyword>